<protein>
    <recommendedName>
        <fullName evidence="1">AB hydrolase-1 domain-containing protein</fullName>
    </recommendedName>
</protein>
<feature type="domain" description="AB hydrolase-1" evidence="1">
    <location>
        <begin position="40"/>
        <end position="135"/>
    </location>
</feature>
<dbReference type="Gene3D" id="3.40.50.1820">
    <property type="entry name" value="alpha/beta hydrolase"/>
    <property type="match status" value="1"/>
</dbReference>
<name>A0ABP5QMQ7_9MICO</name>
<dbReference type="Pfam" id="PF00561">
    <property type="entry name" value="Abhydrolase_1"/>
    <property type="match status" value="1"/>
</dbReference>
<keyword evidence="3" id="KW-1185">Reference proteome</keyword>
<evidence type="ECO:0000259" key="1">
    <source>
        <dbReference type="Pfam" id="PF00561"/>
    </source>
</evidence>
<gene>
    <name evidence="2" type="ORF">GCM10009851_23300</name>
</gene>
<dbReference type="Proteomes" id="UP001500929">
    <property type="component" value="Unassembled WGS sequence"/>
</dbReference>
<dbReference type="EMBL" id="BAAAQY010000006">
    <property type="protein sequence ID" value="GAA2237570.1"/>
    <property type="molecule type" value="Genomic_DNA"/>
</dbReference>
<dbReference type="InterPro" id="IPR029058">
    <property type="entry name" value="AB_hydrolase_fold"/>
</dbReference>
<reference evidence="3" key="1">
    <citation type="journal article" date="2019" name="Int. J. Syst. Evol. Microbiol.">
        <title>The Global Catalogue of Microorganisms (GCM) 10K type strain sequencing project: providing services to taxonomists for standard genome sequencing and annotation.</title>
        <authorList>
            <consortium name="The Broad Institute Genomics Platform"/>
            <consortium name="The Broad Institute Genome Sequencing Center for Infectious Disease"/>
            <person name="Wu L."/>
            <person name="Ma J."/>
        </authorList>
    </citation>
    <scope>NUCLEOTIDE SEQUENCE [LARGE SCALE GENOMIC DNA]</scope>
    <source>
        <strain evidence="3">JCM 16117</strain>
    </source>
</reference>
<evidence type="ECO:0000313" key="2">
    <source>
        <dbReference type="EMBL" id="GAA2237570.1"/>
    </source>
</evidence>
<sequence>MREWARDWRAAAELQVAGMAGTVSGLDTRRFLVGRGRPCVVIPGVYEAWYFMRPVIDALQEAGHPVHVLAGLGRNRRPVTDGADHLAAQLDRYRLDDVTVVAHSKGGLIAKYAMLRLDPAARIRDLVAIATPFAGSRYANWAPNRTLRAFRAADPVTAMLAAEREVNSRITSVYGRDDPIVPEGSELPGAVNVRLPIAGHFAVLRHPLTLATAVARAS</sequence>
<proteinExistence type="predicted"/>
<comment type="caution">
    <text evidence="2">The sequence shown here is derived from an EMBL/GenBank/DDBJ whole genome shotgun (WGS) entry which is preliminary data.</text>
</comment>
<dbReference type="SUPFAM" id="SSF53474">
    <property type="entry name" value="alpha/beta-Hydrolases"/>
    <property type="match status" value="1"/>
</dbReference>
<evidence type="ECO:0000313" key="3">
    <source>
        <dbReference type="Proteomes" id="UP001500929"/>
    </source>
</evidence>
<accession>A0ABP5QMQ7</accession>
<dbReference type="InterPro" id="IPR000073">
    <property type="entry name" value="AB_hydrolase_1"/>
</dbReference>
<organism evidence="2 3">
    <name type="scientific">Herbiconiux moechotypicola</name>
    <dbReference type="NCBI Taxonomy" id="637393"/>
    <lineage>
        <taxon>Bacteria</taxon>
        <taxon>Bacillati</taxon>
        <taxon>Actinomycetota</taxon>
        <taxon>Actinomycetes</taxon>
        <taxon>Micrococcales</taxon>
        <taxon>Microbacteriaceae</taxon>
        <taxon>Herbiconiux</taxon>
    </lineage>
</organism>